<keyword evidence="2 3" id="KW-0326">Glycosidase</keyword>
<dbReference type="PROSITE" id="PS52009">
    <property type="entry name" value="GH84"/>
    <property type="match status" value="1"/>
</dbReference>
<comment type="caution">
    <text evidence="6">The sequence shown here is derived from an EMBL/GenBank/DDBJ whole genome shotgun (WGS) entry which is preliminary data.</text>
</comment>
<protein>
    <recommendedName>
        <fullName evidence="5">GH84 domain-containing protein</fullName>
    </recommendedName>
</protein>
<dbReference type="GO" id="GO:0015929">
    <property type="term" value="F:hexosaminidase activity"/>
    <property type="evidence" value="ECO:0007669"/>
    <property type="project" value="UniProtKB-ARBA"/>
</dbReference>
<dbReference type="Proteomes" id="UP000287239">
    <property type="component" value="Unassembled WGS sequence"/>
</dbReference>
<dbReference type="GO" id="GO:1901135">
    <property type="term" value="P:carbohydrate derivative metabolic process"/>
    <property type="evidence" value="ECO:0007669"/>
    <property type="project" value="UniProtKB-ARBA"/>
</dbReference>
<dbReference type="InterPro" id="IPR029018">
    <property type="entry name" value="Hex-like_dom2"/>
</dbReference>
<evidence type="ECO:0000256" key="4">
    <source>
        <dbReference type="SAM" id="Coils"/>
    </source>
</evidence>
<dbReference type="PANTHER" id="PTHR13170:SF16">
    <property type="entry name" value="PROTEIN O-GLCNACASE"/>
    <property type="match status" value="1"/>
</dbReference>
<dbReference type="PANTHER" id="PTHR13170">
    <property type="entry name" value="O-GLCNACASE"/>
    <property type="match status" value="1"/>
</dbReference>
<keyword evidence="4" id="KW-0175">Coiled coil</keyword>
<dbReference type="OrthoDB" id="9760892at2"/>
<dbReference type="Gene3D" id="3.20.20.80">
    <property type="entry name" value="Glycosidases"/>
    <property type="match status" value="1"/>
</dbReference>
<sequence length="566" mass="65711">MSQFFVNNNGQVRGVDKMDQGIPLDYQEVYTRHEYLSFQKQQLTICFKGNFFRFQGVETVKRFMNPRTISWLKSHDHVEADLTLTHNYDRQLSGDSFRLTSNEQGQITITTHNFRGLRYALEALESLLIITDTAIHVPLITINHEVELDIRGVIEGFYGEPWSQFQRLDLLKFLGANRLNTYMYGPKDDLKQRKLWRELYDDQALADLKELNQLAEIELIDFYYMISPGNDLNFNASQDLLALEAKLSQLIAIGVRHFGLLLDDIDYTLRKEGQKRFQTAAQAQAFLTVHLNNFLKANLVDYTLVVCPTEYDNQLDSPYLAELSSCLPLEIPFFWTGPETLATQITTADLENIANIYQRPLIIWDNVPVNDYQNDSQKVFLSPYSNRSPKLGQGTYLVKGVVANPMPQWELSKVTLLSMAQFLWFPQHKKGSEDWRMLLEKLVPKEFVSALAVFIKHNPNKYLKEPLTLPLKMAIQAKNFKELTKEIEELQEAALKLKTLPNQGLLKELAPWLQRILLDWEFWQGIIKEDLALQEKLLGELLQQPVIIGTNIPLNYYNYWQDKTFR</sequence>
<organism evidence="6 7">
    <name type="scientific">Vagococcus salmoninarum</name>
    <dbReference type="NCBI Taxonomy" id="2739"/>
    <lineage>
        <taxon>Bacteria</taxon>
        <taxon>Bacillati</taxon>
        <taxon>Bacillota</taxon>
        <taxon>Bacilli</taxon>
        <taxon>Lactobacillales</taxon>
        <taxon>Enterococcaceae</taxon>
        <taxon>Vagococcus</taxon>
    </lineage>
</organism>
<accession>A0A429ZP77</accession>
<evidence type="ECO:0000256" key="3">
    <source>
        <dbReference type="PROSITE-ProRule" id="PRU01353"/>
    </source>
</evidence>
<dbReference type="SUPFAM" id="SSF55545">
    <property type="entry name" value="beta-N-acetylhexosaminidase-like domain"/>
    <property type="match status" value="1"/>
</dbReference>
<dbReference type="InterPro" id="IPR017853">
    <property type="entry name" value="GH"/>
</dbReference>
<dbReference type="Pfam" id="PF07555">
    <property type="entry name" value="NAGidase"/>
    <property type="match status" value="1"/>
</dbReference>
<evidence type="ECO:0000313" key="6">
    <source>
        <dbReference type="EMBL" id="RST95502.1"/>
    </source>
</evidence>
<dbReference type="GO" id="GO:0005975">
    <property type="term" value="P:carbohydrate metabolic process"/>
    <property type="evidence" value="ECO:0007669"/>
    <property type="project" value="UniProtKB-ARBA"/>
</dbReference>
<proteinExistence type="inferred from homology"/>
<dbReference type="InterPro" id="IPR051822">
    <property type="entry name" value="Glycosyl_Hydrolase_84"/>
</dbReference>
<name>A0A429ZP77_9ENTE</name>
<dbReference type="SUPFAM" id="SSF51445">
    <property type="entry name" value="(Trans)glycosidases"/>
    <property type="match status" value="1"/>
</dbReference>
<comment type="similarity">
    <text evidence="3">Belongs to the glycosyl hydrolase 84 family.</text>
</comment>
<evidence type="ECO:0000256" key="1">
    <source>
        <dbReference type="ARBA" id="ARBA00022801"/>
    </source>
</evidence>
<evidence type="ECO:0000256" key="2">
    <source>
        <dbReference type="ARBA" id="ARBA00023295"/>
    </source>
</evidence>
<keyword evidence="7" id="KW-1185">Reference proteome</keyword>
<reference evidence="6 7" key="1">
    <citation type="submission" date="2017-05" db="EMBL/GenBank/DDBJ databases">
        <title>Vagococcus spp. assemblies.</title>
        <authorList>
            <person name="Gulvik C.A."/>
        </authorList>
    </citation>
    <scope>NUCLEOTIDE SEQUENCE [LARGE SCALE GENOMIC DNA]</scope>
    <source>
        <strain evidence="6 7">NCFB 2777</strain>
    </source>
</reference>
<dbReference type="EMBL" id="NGJU01000010">
    <property type="protein sequence ID" value="RST95502.1"/>
    <property type="molecule type" value="Genomic_DNA"/>
</dbReference>
<gene>
    <name evidence="6" type="ORF">CBF35_08055</name>
</gene>
<feature type="domain" description="GH84" evidence="5">
    <location>
        <begin position="149"/>
        <end position="427"/>
    </location>
</feature>
<dbReference type="AlphaFoldDB" id="A0A429ZP77"/>
<feature type="active site" description="Proton donor" evidence="3">
    <location>
        <position position="264"/>
    </location>
</feature>
<dbReference type="InterPro" id="IPR011496">
    <property type="entry name" value="O-GlcNAcase_cat"/>
</dbReference>
<evidence type="ECO:0000259" key="5">
    <source>
        <dbReference type="PROSITE" id="PS52009"/>
    </source>
</evidence>
<keyword evidence="1 3" id="KW-0378">Hydrolase</keyword>
<evidence type="ECO:0000313" key="7">
    <source>
        <dbReference type="Proteomes" id="UP000287239"/>
    </source>
</evidence>
<feature type="coiled-coil region" evidence="4">
    <location>
        <begin position="473"/>
        <end position="500"/>
    </location>
</feature>